<proteinExistence type="predicted"/>
<dbReference type="Gramene" id="PRQ20825">
    <property type="protein sequence ID" value="PRQ20825"/>
    <property type="gene ID" value="RchiOBHm_Chr7g0232351"/>
</dbReference>
<dbReference type="EMBL" id="PDCK01000045">
    <property type="protein sequence ID" value="PRQ20825.1"/>
    <property type="molecule type" value="Genomic_DNA"/>
</dbReference>
<comment type="caution">
    <text evidence="1">The sequence shown here is derived from an EMBL/GenBank/DDBJ whole genome shotgun (WGS) entry which is preliminary data.</text>
</comment>
<keyword evidence="2" id="KW-1185">Reference proteome</keyword>
<protein>
    <submittedName>
        <fullName evidence="1">Uncharacterized protein</fullName>
    </submittedName>
</protein>
<sequence>MRGPLRGFLQAGFSLSVSGVASRVLVALSCRFAGFIVRQVVCSAVCWVITGLFRGGRDHNEATSCVAMLELREVQGWRWMLGWSQAQPAGPFEWVFLWSFFDLDMLDWGFLALSPILYFYPLSNYNKFLCIMNLDFYCLRRSISGGSPLPLRI</sequence>
<name>A0A2P6PFW4_ROSCH</name>
<gene>
    <name evidence="1" type="ORF">RchiOBHm_Chr7g0232351</name>
</gene>
<reference evidence="1 2" key="1">
    <citation type="journal article" date="2018" name="Nat. Genet.">
        <title>The Rosa genome provides new insights in the design of modern roses.</title>
        <authorList>
            <person name="Bendahmane M."/>
        </authorList>
    </citation>
    <scope>NUCLEOTIDE SEQUENCE [LARGE SCALE GENOMIC DNA]</scope>
    <source>
        <strain evidence="2">cv. Old Blush</strain>
    </source>
</reference>
<organism evidence="1 2">
    <name type="scientific">Rosa chinensis</name>
    <name type="common">China rose</name>
    <dbReference type="NCBI Taxonomy" id="74649"/>
    <lineage>
        <taxon>Eukaryota</taxon>
        <taxon>Viridiplantae</taxon>
        <taxon>Streptophyta</taxon>
        <taxon>Embryophyta</taxon>
        <taxon>Tracheophyta</taxon>
        <taxon>Spermatophyta</taxon>
        <taxon>Magnoliopsida</taxon>
        <taxon>eudicotyledons</taxon>
        <taxon>Gunneridae</taxon>
        <taxon>Pentapetalae</taxon>
        <taxon>rosids</taxon>
        <taxon>fabids</taxon>
        <taxon>Rosales</taxon>
        <taxon>Rosaceae</taxon>
        <taxon>Rosoideae</taxon>
        <taxon>Rosoideae incertae sedis</taxon>
        <taxon>Rosa</taxon>
    </lineage>
</organism>
<evidence type="ECO:0000313" key="2">
    <source>
        <dbReference type="Proteomes" id="UP000238479"/>
    </source>
</evidence>
<dbReference type="AlphaFoldDB" id="A0A2P6PFW4"/>
<evidence type="ECO:0000313" key="1">
    <source>
        <dbReference type="EMBL" id="PRQ20825.1"/>
    </source>
</evidence>
<accession>A0A2P6PFW4</accession>
<dbReference type="Proteomes" id="UP000238479">
    <property type="component" value="Chromosome 7"/>
</dbReference>